<organism evidence="1 2">
    <name type="scientific">Stieleria neptunia</name>
    <dbReference type="NCBI Taxonomy" id="2527979"/>
    <lineage>
        <taxon>Bacteria</taxon>
        <taxon>Pseudomonadati</taxon>
        <taxon>Planctomycetota</taxon>
        <taxon>Planctomycetia</taxon>
        <taxon>Pirellulales</taxon>
        <taxon>Pirellulaceae</taxon>
        <taxon>Stieleria</taxon>
    </lineage>
</organism>
<name>A0A518HMD8_9BACT</name>
<accession>A0A518HMD8</accession>
<dbReference type="RefSeq" id="WP_145385669.1">
    <property type="nucleotide sequence ID" value="NZ_CP037423.1"/>
</dbReference>
<dbReference type="EMBL" id="CP037423">
    <property type="protein sequence ID" value="QDV42022.1"/>
    <property type="molecule type" value="Genomic_DNA"/>
</dbReference>
<dbReference type="Proteomes" id="UP000319004">
    <property type="component" value="Chromosome"/>
</dbReference>
<proteinExistence type="predicted"/>
<dbReference type="OrthoDB" id="278078at2"/>
<evidence type="ECO:0000313" key="1">
    <source>
        <dbReference type="EMBL" id="QDV42022.1"/>
    </source>
</evidence>
<sequence>MKKLIETQMGNEIGINIHSAHRIESASLLAAEDDYFSVRSGDDANVFHVPYVNIVKVIENPEGVTVSGFFKSHKTHPFVIKIGHVVEYVPT</sequence>
<protein>
    <submittedName>
        <fullName evidence="1">Uncharacterized protein</fullName>
    </submittedName>
</protein>
<keyword evidence="2" id="KW-1185">Reference proteome</keyword>
<evidence type="ECO:0000313" key="2">
    <source>
        <dbReference type="Proteomes" id="UP000319004"/>
    </source>
</evidence>
<dbReference type="AlphaFoldDB" id="A0A518HMD8"/>
<gene>
    <name evidence="1" type="ORF">Enr13x_18650</name>
</gene>
<reference evidence="1 2" key="1">
    <citation type="submission" date="2019-03" db="EMBL/GenBank/DDBJ databases">
        <title>Deep-cultivation of Planctomycetes and their phenomic and genomic characterization uncovers novel biology.</title>
        <authorList>
            <person name="Wiegand S."/>
            <person name="Jogler M."/>
            <person name="Boedeker C."/>
            <person name="Pinto D."/>
            <person name="Vollmers J."/>
            <person name="Rivas-Marin E."/>
            <person name="Kohn T."/>
            <person name="Peeters S.H."/>
            <person name="Heuer A."/>
            <person name="Rast P."/>
            <person name="Oberbeckmann S."/>
            <person name="Bunk B."/>
            <person name="Jeske O."/>
            <person name="Meyerdierks A."/>
            <person name="Storesund J.E."/>
            <person name="Kallscheuer N."/>
            <person name="Luecker S."/>
            <person name="Lage O.M."/>
            <person name="Pohl T."/>
            <person name="Merkel B.J."/>
            <person name="Hornburger P."/>
            <person name="Mueller R.-W."/>
            <person name="Bruemmer F."/>
            <person name="Labrenz M."/>
            <person name="Spormann A.M."/>
            <person name="Op den Camp H."/>
            <person name="Overmann J."/>
            <person name="Amann R."/>
            <person name="Jetten M.S.M."/>
            <person name="Mascher T."/>
            <person name="Medema M.H."/>
            <person name="Devos D.P."/>
            <person name="Kaster A.-K."/>
            <person name="Ovreas L."/>
            <person name="Rohde M."/>
            <person name="Galperin M.Y."/>
            <person name="Jogler C."/>
        </authorList>
    </citation>
    <scope>NUCLEOTIDE SEQUENCE [LARGE SCALE GENOMIC DNA]</scope>
    <source>
        <strain evidence="1 2">Enr13</strain>
    </source>
</reference>
<dbReference type="KEGG" id="snep:Enr13x_18650"/>